<accession>A0A4Y7L2V6</accession>
<dbReference type="Proteomes" id="UP000316621">
    <property type="component" value="Chromosome 9"/>
</dbReference>
<sequence>MTDGCSNLCVPTKYCSITENSGKGGAYLITEIGQHRIMSIGDAYHLIFQWTKVYYDKIIYFSSSALLLACRTTDRRSSISSWKAPFHTECEYGKILMSR</sequence>
<evidence type="ECO:0000313" key="1">
    <source>
        <dbReference type="EMBL" id="RZC78691.1"/>
    </source>
</evidence>
<gene>
    <name evidence="1" type="ORF">C5167_002899</name>
</gene>
<dbReference type="AlphaFoldDB" id="A0A4Y7L2V6"/>
<dbReference type="Gramene" id="RZC78691">
    <property type="protein sequence ID" value="RZC78691"/>
    <property type="gene ID" value="C5167_002899"/>
</dbReference>
<name>A0A4Y7L2V6_PAPSO</name>
<evidence type="ECO:0000313" key="2">
    <source>
        <dbReference type="Proteomes" id="UP000316621"/>
    </source>
</evidence>
<organism evidence="1 2">
    <name type="scientific">Papaver somniferum</name>
    <name type="common">Opium poppy</name>
    <dbReference type="NCBI Taxonomy" id="3469"/>
    <lineage>
        <taxon>Eukaryota</taxon>
        <taxon>Viridiplantae</taxon>
        <taxon>Streptophyta</taxon>
        <taxon>Embryophyta</taxon>
        <taxon>Tracheophyta</taxon>
        <taxon>Spermatophyta</taxon>
        <taxon>Magnoliopsida</taxon>
        <taxon>Ranunculales</taxon>
        <taxon>Papaveraceae</taxon>
        <taxon>Papaveroideae</taxon>
        <taxon>Papaver</taxon>
    </lineage>
</organism>
<keyword evidence="2" id="KW-1185">Reference proteome</keyword>
<reference evidence="1 2" key="1">
    <citation type="journal article" date="2018" name="Science">
        <title>The opium poppy genome and morphinan production.</title>
        <authorList>
            <person name="Guo L."/>
            <person name="Winzer T."/>
            <person name="Yang X."/>
            <person name="Li Y."/>
            <person name="Ning Z."/>
            <person name="He Z."/>
            <person name="Teodor R."/>
            <person name="Lu Y."/>
            <person name="Bowser T.A."/>
            <person name="Graham I.A."/>
            <person name="Ye K."/>
        </authorList>
    </citation>
    <scope>NUCLEOTIDE SEQUENCE [LARGE SCALE GENOMIC DNA]</scope>
    <source>
        <strain evidence="2">cv. HN1</strain>
        <tissue evidence="1">Leaves</tissue>
    </source>
</reference>
<protein>
    <submittedName>
        <fullName evidence="1">Uncharacterized protein</fullName>
    </submittedName>
</protein>
<dbReference type="EMBL" id="CM010723">
    <property type="protein sequence ID" value="RZC78691.1"/>
    <property type="molecule type" value="Genomic_DNA"/>
</dbReference>
<proteinExistence type="predicted"/>